<protein>
    <submittedName>
        <fullName evidence="2">Uncharacterized protein</fullName>
    </submittedName>
</protein>
<keyword evidence="3" id="KW-1185">Reference proteome</keyword>
<organism evidence="2 3">
    <name type="scientific">Trifolium medium</name>
    <dbReference type="NCBI Taxonomy" id="97028"/>
    <lineage>
        <taxon>Eukaryota</taxon>
        <taxon>Viridiplantae</taxon>
        <taxon>Streptophyta</taxon>
        <taxon>Embryophyta</taxon>
        <taxon>Tracheophyta</taxon>
        <taxon>Spermatophyta</taxon>
        <taxon>Magnoliopsida</taxon>
        <taxon>eudicotyledons</taxon>
        <taxon>Gunneridae</taxon>
        <taxon>Pentapetalae</taxon>
        <taxon>rosids</taxon>
        <taxon>fabids</taxon>
        <taxon>Fabales</taxon>
        <taxon>Fabaceae</taxon>
        <taxon>Papilionoideae</taxon>
        <taxon>50 kb inversion clade</taxon>
        <taxon>NPAAA clade</taxon>
        <taxon>Hologalegina</taxon>
        <taxon>IRL clade</taxon>
        <taxon>Trifolieae</taxon>
        <taxon>Trifolium</taxon>
    </lineage>
</organism>
<accession>A0A392UN42</accession>
<feature type="region of interest" description="Disordered" evidence="1">
    <location>
        <begin position="1"/>
        <end position="57"/>
    </location>
</feature>
<evidence type="ECO:0000256" key="1">
    <source>
        <dbReference type="SAM" id="MobiDB-lite"/>
    </source>
</evidence>
<name>A0A392UN42_9FABA</name>
<dbReference type="AlphaFoldDB" id="A0A392UN42"/>
<evidence type="ECO:0000313" key="3">
    <source>
        <dbReference type="Proteomes" id="UP000265520"/>
    </source>
</evidence>
<feature type="compositionally biased region" description="Polar residues" evidence="1">
    <location>
        <begin position="1"/>
        <end position="15"/>
    </location>
</feature>
<comment type="caution">
    <text evidence="2">The sequence shown here is derived from an EMBL/GenBank/DDBJ whole genome shotgun (WGS) entry which is preliminary data.</text>
</comment>
<reference evidence="2 3" key="1">
    <citation type="journal article" date="2018" name="Front. Plant Sci.">
        <title>Red Clover (Trifolium pratense) and Zigzag Clover (T. medium) - A Picture of Genomic Similarities and Differences.</title>
        <authorList>
            <person name="Dluhosova J."/>
            <person name="Istvanek J."/>
            <person name="Nedelnik J."/>
            <person name="Repkova J."/>
        </authorList>
    </citation>
    <scope>NUCLEOTIDE SEQUENCE [LARGE SCALE GENOMIC DNA]</scope>
    <source>
        <strain evidence="3">cv. 10/8</strain>
        <tissue evidence="2">Leaf</tissue>
    </source>
</reference>
<sequence length="71" mass="7700">KLPTSRGTTCATLSEETFPKEESAKEELSTSPTQPTIISYRGRTPPRTSFAENHGSLTAHRTGEATCNGYL</sequence>
<proteinExistence type="predicted"/>
<evidence type="ECO:0000313" key="2">
    <source>
        <dbReference type="EMBL" id="MCI74991.1"/>
    </source>
</evidence>
<feature type="compositionally biased region" description="Basic and acidic residues" evidence="1">
    <location>
        <begin position="17"/>
        <end position="28"/>
    </location>
</feature>
<feature type="non-terminal residue" evidence="2">
    <location>
        <position position="1"/>
    </location>
</feature>
<dbReference type="Proteomes" id="UP000265520">
    <property type="component" value="Unassembled WGS sequence"/>
</dbReference>
<dbReference type="EMBL" id="LXQA010872833">
    <property type="protein sequence ID" value="MCI74991.1"/>
    <property type="molecule type" value="Genomic_DNA"/>
</dbReference>